<sequence length="95" mass="10449">MEHKNVLQNSRNLFKATLFSNFGCNHFWLSANQPGLPSISQLPKSLGDLPSICPFNVGPEGIRGWIDDPASVRLRARRVIRSDAFVLGNTANASL</sequence>
<protein>
    <submittedName>
        <fullName evidence="1">Uncharacterized protein</fullName>
    </submittedName>
</protein>
<comment type="caution">
    <text evidence="1">The sequence shown here is derived from an EMBL/GenBank/DDBJ whole genome shotgun (WGS) entry which is preliminary data.</text>
</comment>
<reference evidence="1 2" key="1">
    <citation type="submission" date="2021-06" db="EMBL/GenBank/DDBJ databases">
        <title>Caerostris extrusa draft genome.</title>
        <authorList>
            <person name="Kono N."/>
            <person name="Arakawa K."/>
        </authorList>
    </citation>
    <scope>NUCLEOTIDE SEQUENCE [LARGE SCALE GENOMIC DNA]</scope>
</reference>
<dbReference type="EMBL" id="BPLR01007066">
    <property type="protein sequence ID" value="GIY14344.1"/>
    <property type="molecule type" value="Genomic_DNA"/>
</dbReference>
<dbReference type="Proteomes" id="UP001054945">
    <property type="component" value="Unassembled WGS sequence"/>
</dbReference>
<gene>
    <name evidence="1" type="ORF">CEXT_481691</name>
</gene>
<dbReference type="AlphaFoldDB" id="A0AAV4QYJ2"/>
<proteinExistence type="predicted"/>
<accession>A0AAV4QYJ2</accession>
<evidence type="ECO:0000313" key="2">
    <source>
        <dbReference type="Proteomes" id="UP001054945"/>
    </source>
</evidence>
<keyword evidence="2" id="KW-1185">Reference proteome</keyword>
<name>A0AAV4QYJ2_CAEEX</name>
<evidence type="ECO:0000313" key="1">
    <source>
        <dbReference type="EMBL" id="GIY14344.1"/>
    </source>
</evidence>
<organism evidence="1 2">
    <name type="scientific">Caerostris extrusa</name>
    <name type="common">Bark spider</name>
    <name type="synonym">Caerostris bankana</name>
    <dbReference type="NCBI Taxonomy" id="172846"/>
    <lineage>
        <taxon>Eukaryota</taxon>
        <taxon>Metazoa</taxon>
        <taxon>Ecdysozoa</taxon>
        <taxon>Arthropoda</taxon>
        <taxon>Chelicerata</taxon>
        <taxon>Arachnida</taxon>
        <taxon>Araneae</taxon>
        <taxon>Araneomorphae</taxon>
        <taxon>Entelegynae</taxon>
        <taxon>Araneoidea</taxon>
        <taxon>Araneidae</taxon>
        <taxon>Caerostris</taxon>
    </lineage>
</organism>